<dbReference type="PANTHER" id="PTHR30572:SF4">
    <property type="entry name" value="ABC TRANSPORTER PERMEASE YTRF"/>
    <property type="match status" value="1"/>
</dbReference>
<evidence type="ECO:0000313" key="11">
    <source>
        <dbReference type="Proteomes" id="UP000238701"/>
    </source>
</evidence>
<evidence type="ECO:0000313" key="10">
    <source>
        <dbReference type="EMBL" id="SPF41755.1"/>
    </source>
</evidence>
<evidence type="ECO:0000256" key="1">
    <source>
        <dbReference type="ARBA" id="ARBA00004651"/>
    </source>
</evidence>
<feature type="domain" description="ABC3 transporter permease C-terminal" evidence="8">
    <location>
        <begin position="684"/>
        <end position="797"/>
    </location>
</feature>
<feature type="transmembrane region" description="Helical" evidence="7">
    <location>
        <begin position="266"/>
        <end position="292"/>
    </location>
</feature>
<accession>A0A2U3KQ27</accession>
<evidence type="ECO:0000256" key="2">
    <source>
        <dbReference type="ARBA" id="ARBA00022475"/>
    </source>
</evidence>
<dbReference type="NCBIfam" id="TIGR03434">
    <property type="entry name" value="ADOP"/>
    <property type="match status" value="1"/>
</dbReference>
<comment type="subcellular location">
    <subcellularLocation>
        <location evidence="1">Cell membrane</location>
        <topology evidence="1">Multi-pass membrane protein</topology>
    </subcellularLocation>
</comment>
<feature type="domain" description="ABC3 transporter permease C-terminal" evidence="8">
    <location>
        <begin position="275"/>
        <end position="392"/>
    </location>
</feature>
<dbReference type="InterPro" id="IPR017800">
    <property type="entry name" value="ADOP"/>
</dbReference>
<comment type="similarity">
    <text evidence="6">Belongs to the ABC-4 integral membrane protein family.</text>
</comment>
<feature type="transmembrane region" description="Helical" evidence="7">
    <location>
        <begin position="416"/>
        <end position="436"/>
    </location>
</feature>
<feature type="transmembrane region" description="Helical" evidence="7">
    <location>
        <begin position="682"/>
        <end position="705"/>
    </location>
</feature>
<sequence>MNGLLQDLRYALRQLKKTPGFTAIAALTLAVGIGANTAVFSVLEAFFLRPLPGKEPNRLAWISAKTPQGTDNSFSYPDYRDLAAQSKSLGAILACSRGGQFLRVGTETRFLAGDVVSPNYFSVLGIEAQLGHTFQPEAGATGEPAVVISDTLWHRAFNADRSLVGKQIWLTNKSYTVIGIAPPHFRGLANIVPTDLWVLATNEDSPQELADRNSRYFNVLGRLRPGVTREQAQVELGVLGRRLAEAYPEVDKAREIVLEAESPKPVAIVLFMAPSGLVLLICCANIAGMVLARSETRRREVALRSALGAGRHRLIRQLFTESALLVLAGAGMGLILALWFFRLQPALIPPAEIELGLDLRLNSTVLAFAAATSVVAAIAFGLAPAFQATKHSVVSALKGNEPIGRRVVGRLVARNALVLGEIAVSVVLLTASGLLVRSLLFSRSRDIGFDKQKNLIFVSLNPGFAGYEGDREAIYLDNVQQRLVGLPGVRQVSYANRALLSGSGGGRNVRVSIPGFELPQGQPNIPIKVNSVGLGYFRIMGTRLLQGRDFSSEDNRSGPAVVIVSQAMARRFWPGQDAIGRHIVVEGTSCQIVGVAEDATINEVHEGVHETPEPYMYFPFAQQGGGDATIMVETAGDPSDLVAMVRGEILKLNPGMLIFDLQTMHSLMQQAFWLDNMAAGSAVALSVAGMFLAALGLYGVIAYVVSRRQREIGIRMAMGAERGTVMRMVLVQGLRTAAIGTGLGLVASLATMRLLASMLYGVKPTDGLTLFGSLVVVIVVAAAASYFPARRAAKVDPMQALRYE</sequence>
<feature type="transmembrane region" description="Helical" evidence="7">
    <location>
        <begin position="21"/>
        <end position="48"/>
    </location>
</feature>
<feature type="transmembrane region" description="Helical" evidence="7">
    <location>
        <begin position="361"/>
        <end position="383"/>
    </location>
</feature>
<keyword evidence="2" id="KW-1003">Cell membrane</keyword>
<feature type="domain" description="MacB-like periplasmic core" evidence="9">
    <location>
        <begin position="422"/>
        <end position="635"/>
    </location>
</feature>
<dbReference type="PANTHER" id="PTHR30572">
    <property type="entry name" value="MEMBRANE COMPONENT OF TRANSPORTER-RELATED"/>
    <property type="match status" value="1"/>
</dbReference>
<dbReference type="InterPro" id="IPR025857">
    <property type="entry name" value="MacB_PCD"/>
</dbReference>
<keyword evidence="5 7" id="KW-0472">Membrane</keyword>
<dbReference type="GO" id="GO:0022857">
    <property type="term" value="F:transmembrane transporter activity"/>
    <property type="evidence" value="ECO:0007669"/>
    <property type="project" value="TreeGrafter"/>
</dbReference>
<dbReference type="Pfam" id="PF02687">
    <property type="entry name" value="FtsX"/>
    <property type="match status" value="2"/>
</dbReference>
<evidence type="ECO:0000256" key="3">
    <source>
        <dbReference type="ARBA" id="ARBA00022692"/>
    </source>
</evidence>
<dbReference type="Proteomes" id="UP000238701">
    <property type="component" value="Unassembled WGS sequence"/>
</dbReference>
<keyword evidence="4 7" id="KW-1133">Transmembrane helix</keyword>
<feature type="domain" description="MacB-like periplasmic core" evidence="9">
    <location>
        <begin position="22"/>
        <end position="236"/>
    </location>
</feature>
<dbReference type="GO" id="GO:0005886">
    <property type="term" value="C:plasma membrane"/>
    <property type="evidence" value="ECO:0007669"/>
    <property type="project" value="UniProtKB-SubCell"/>
</dbReference>
<organism evidence="10 11">
    <name type="scientific">Candidatus Sulfotelmatobacter kueseliae</name>
    <dbReference type="NCBI Taxonomy" id="2042962"/>
    <lineage>
        <taxon>Bacteria</taxon>
        <taxon>Pseudomonadati</taxon>
        <taxon>Acidobacteriota</taxon>
        <taxon>Terriglobia</taxon>
        <taxon>Terriglobales</taxon>
        <taxon>Candidatus Korobacteraceae</taxon>
        <taxon>Candidatus Sulfotelmatobacter</taxon>
    </lineage>
</organism>
<evidence type="ECO:0000256" key="5">
    <source>
        <dbReference type="ARBA" id="ARBA00023136"/>
    </source>
</evidence>
<dbReference type="InterPro" id="IPR050250">
    <property type="entry name" value="Macrolide_Exporter_MacB"/>
</dbReference>
<feature type="transmembrane region" description="Helical" evidence="7">
    <location>
        <begin position="725"/>
        <end position="750"/>
    </location>
</feature>
<dbReference type="AlphaFoldDB" id="A0A2U3KQ27"/>
<feature type="transmembrane region" description="Helical" evidence="7">
    <location>
        <begin position="323"/>
        <end position="341"/>
    </location>
</feature>
<dbReference type="Pfam" id="PF12704">
    <property type="entry name" value="MacB_PCD"/>
    <property type="match status" value="2"/>
</dbReference>
<evidence type="ECO:0000259" key="8">
    <source>
        <dbReference type="Pfam" id="PF02687"/>
    </source>
</evidence>
<evidence type="ECO:0000259" key="9">
    <source>
        <dbReference type="Pfam" id="PF12704"/>
    </source>
</evidence>
<dbReference type="EMBL" id="OMOD01000131">
    <property type="protein sequence ID" value="SPF41755.1"/>
    <property type="molecule type" value="Genomic_DNA"/>
</dbReference>
<reference evidence="11" key="1">
    <citation type="submission" date="2018-02" db="EMBL/GenBank/DDBJ databases">
        <authorList>
            <person name="Hausmann B."/>
        </authorList>
    </citation>
    <scope>NUCLEOTIDE SEQUENCE [LARGE SCALE GENOMIC DNA]</scope>
    <source>
        <strain evidence="11">Peat soil MAG SbA1</strain>
    </source>
</reference>
<proteinExistence type="inferred from homology"/>
<gene>
    <name evidence="10" type="ORF">SBA1_380009</name>
</gene>
<keyword evidence="3 7" id="KW-0812">Transmembrane</keyword>
<dbReference type="InterPro" id="IPR003838">
    <property type="entry name" value="ABC3_permease_C"/>
</dbReference>
<evidence type="ECO:0000256" key="7">
    <source>
        <dbReference type="SAM" id="Phobius"/>
    </source>
</evidence>
<feature type="transmembrane region" description="Helical" evidence="7">
    <location>
        <begin position="770"/>
        <end position="789"/>
    </location>
</feature>
<dbReference type="OrthoDB" id="98832at2"/>
<evidence type="ECO:0000256" key="4">
    <source>
        <dbReference type="ARBA" id="ARBA00022989"/>
    </source>
</evidence>
<protein>
    <submittedName>
        <fullName evidence="10">Putative Permease</fullName>
    </submittedName>
</protein>
<name>A0A2U3KQ27_9BACT</name>
<evidence type="ECO:0000256" key="6">
    <source>
        <dbReference type="ARBA" id="ARBA00038076"/>
    </source>
</evidence>